<dbReference type="GO" id="GO:0006508">
    <property type="term" value="P:proteolysis"/>
    <property type="evidence" value="ECO:0007669"/>
    <property type="project" value="InterPro"/>
</dbReference>
<dbReference type="InterPro" id="IPR038765">
    <property type="entry name" value="Papain-like_cys_pep_sf"/>
</dbReference>
<dbReference type="SUPFAM" id="SSF54001">
    <property type="entry name" value="Cysteine proteinases"/>
    <property type="match status" value="1"/>
</dbReference>
<dbReference type="Gene3D" id="3.90.70.10">
    <property type="entry name" value="Cysteine proteinases"/>
    <property type="match status" value="1"/>
</dbReference>
<accession>A0A7G9ZCN9</accession>
<dbReference type="InterPro" id="IPR025660">
    <property type="entry name" value="Pept_his_AS"/>
</dbReference>
<protein>
    <recommendedName>
        <fullName evidence="2">Peptidase C1A papain C-terminal domain-containing protein</fullName>
    </recommendedName>
</protein>
<dbReference type="Pfam" id="PF00112">
    <property type="entry name" value="Peptidase_C1"/>
    <property type="match status" value="1"/>
</dbReference>
<dbReference type="SMART" id="SM00645">
    <property type="entry name" value="Pept_C1"/>
    <property type="match status" value="1"/>
</dbReference>
<evidence type="ECO:0000259" key="2">
    <source>
        <dbReference type="SMART" id="SM00645"/>
    </source>
</evidence>
<sequence length="302" mass="33683">MDMKISIRGKAKGMGWVPDYPDFRDYTLENKAIKPMAKAMRVAASAKGGEKLPKVVDLRQWCSPIEDQESIGSCTANAGVGLVEYYERKAFGKHIDASRLFLYKVTRNLLHAKGDTGAYLRTTMGALVLFGVPPEEYWPYTAQDPYYDQEPPAFCYSFAQSYQAIKYLRLDPPGTRAEKLVDQIKTLLAAGLPLIFGFTVYSDAIGQSGSKNGEIPFPCEEDTVSGGHAVMAVGYDDKIEIANSAGEKTTTVGALQIRNSWSEEWGDQGYGWLPYEYVLKGLAMDWWTVLSKEWVDTHEFGF</sequence>
<dbReference type="AlphaFoldDB" id="A0A7G9ZCN9"/>
<gene>
    <name evidence="3" type="ORF">MAPFNFNJ_00002</name>
</gene>
<dbReference type="PROSITE" id="PS00639">
    <property type="entry name" value="THIOL_PROTEASE_HIS"/>
    <property type="match status" value="1"/>
</dbReference>
<dbReference type="PANTHER" id="PTHR12411">
    <property type="entry name" value="CYSTEINE PROTEASE FAMILY C1-RELATED"/>
    <property type="match status" value="1"/>
</dbReference>
<feature type="domain" description="Peptidase C1A papain C-terminal" evidence="2">
    <location>
        <begin position="52"/>
        <end position="290"/>
    </location>
</feature>
<dbReference type="EMBL" id="MT631711">
    <property type="protein sequence ID" value="QNO58023.1"/>
    <property type="molecule type" value="Genomic_DNA"/>
</dbReference>
<proteinExistence type="inferred from homology"/>
<evidence type="ECO:0000313" key="3">
    <source>
        <dbReference type="EMBL" id="QNO58023.1"/>
    </source>
</evidence>
<evidence type="ECO:0000256" key="1">
    <source>
        <dbReference type="ARBA" id="ARBA00008455"/>
    </source>
</evidence>
<comment type="similarity">
    <text evidence="1">Belongs to the peptidase C1 family.</text>
</comment>
<reference evidence="3" key="1">
    <citation type="submission" date="2020-06" db="EMBL/GenBank/DDBJ databases">
        <title>Unique genomic features of the anaerobic methanotrophic archaea.</title>
        <authorList>
            <person name="Chadwick G.L."/>
            <person name="Skennerton C.T."/>
            <person name="Laso-Perez R."/>
            <person name="Leu A.O."/>
            <person name="Speth D.R."/>
            <person name="Yu H."/>
            <person name="Morgan-Lang C."/>
            <person name="Hatzenpichler R."/>
            <person name="Goudeau D."/>
            <person name="Malmstrom R."/>
            <person name="Brazelton W.J."/>
            <person name="Woyke T."/>
            <person name="Hallam S.J."/>
            <person name="Tyson G.W."/>
            <person name="Wegener G."/>
            <person name="Boetius A."/>
            <person name="Orphan V."/>
        </authorList>
    </citation>
    <scope>NUCLEOTIDE SEQUENCE</scope>
</reference>
<organism evidence="3">
    <name type="scientific">Candidatus Methanophaga sp. ANME-1 ERB7</name>
    <dbReference type="NCBI Taxonomy" id="2759913"/>
    <lineage>
        <taxon>Archaea</taxon>
        <taxon>Methanobacteriati</taxon>
        <taxon>Methanobacteriota</taxon>
        <taxon>Stenosarchaea group</taxon>
        <taxon>Methanomicrobia</taxon>
        <taxon>Candidatus Methanophagales</taxon>
        <taxon>Candidatus Methanophagaceae</taxon>
        <taxon>Candidatus Methanophaga</taxon>
    </lineage>
</organism>
<dbReference type="GO" id="GO:0008234">
    <property type="term" value="F:cysteine-type peptidase activity"/>
    <property type="evidence" value="ECO:0007669"/>
    <property type="project" value="InterPro"/>
</dbReference>
<name>A0A7G9ZCN9_9EURY</name>
<dbReference type="InterPro" id="IPR000668">
    <property type="entry name" value="Peptidase_C1A_C"/>
</dbReference>
<dbReference type="CDD" id="cd02619">
    <property type="entry name" value="Peptidase_C1"/>
    <property type="match status" value="1"/>
</dbReference>
<dbReference type="InterPro" id="IPR013128">
    <property type="entry name" value="Peptidase_C1A"/>
</dbReference>